<reference evidence="1 2" key="1">
    <citation type="submission" date="2022-06" db="EMBL/GenBank/DDBJ databases">
        <title>Isolation of gut microbiota from human fecal samples.</title>
        <authorList>
            <person name="Pamer E.G."/>
            <person name="Barat B."/>
            <person name="Waligurski E."/>
            <person name="Medina S."/>
            <person name="Paddock L."/>
            <person name="Mostad J."/>
        </authorList>
    </citation>
    <scope>NUCLEOTIDE SEQUENCE [LARGE SCALE GENOMIC DNA]</scope>
    <source>
        <strain evidence="1 2">DFI.7.95</strain>
    </source>
</reference>
<proteinExistence type="predicted"/>
<keyword evidence="2" id="KW-1185">Reference proteome</keyword>
<gene>
    <name evidence="1" type="ORF">NE686_03925</name>
</gene>
<name>A0ABT1S6X5_9FIRM</name>
<dbReference type="EMBL" id="JANGAC010000002">
    <property type="protein sequence ID" value="MCQ4922219.1"/>
    <property type="molecule type" value="Genomic_DNA"/>
</dbReference>
<comment type="caution">
    <text evidence="1">The sequence shown here is derived from an EMBL/GenBank/DDBJ whole genome shotgun (WGS) entry which is preliminary data.</text>
</comment>
<sequence>MDKEIKLFVIELKKYRGKIPKQALKTIRGQALSGDLVGARKGLEKWGKS</sequence>
<organism evidence="1 2">
    <name type="scientific">Tissierella carlieri</name>
    <dbReference type="NCBI Taxonomy" id="689904"/>
    <lineage>
        <taxon>Bacteria</taxon>
        <taxon>Bacillati</taxon>
        <taxon>Bacillota</taxon>
        <taxon>Tissierellia</taxon>
        <taxon>Tissierellales</taxon>
        <taxon>Tissierellaceae</taxon>
        <taxon>Tissierella</taxon>
    </lineage>
</organism>
<protein>
    <submittedName>
        <fullName evidence="1">Uncharacterized protein</fullName>
    </submittedName>
</protein>
<dbReference type="Proteomes" id="UP001524478">
    <property type="component" value="Unassembled WGS sequence"/>
</dbReference>
<dbReference type="RefSeq" id="WP_256310507.1">
    <property type="nucleotide sequence ID" value="NZ_JANGAC010000002.1"/>
</dbReference>
<evidence type="ECO:0000313" key="2">
    <source>
        <dbReference type="Proteomes" id="UP001524478"/>
    </source>
</evidence>
<evidence type="ECO:0000313" key="1">
    <source>
        <dbReference type="EMBL" id="MCQ4922219.1"/>
    </source>
</evidence>
<accession>A0ABT1S6X5</accession>